<dbReference type="AlphaFoldDB" id="A0A7D5GEI7"/>
<evidence type="ECO:0000313" key="2">
    <source>
        <dbReference type="Proteomes" id="UP000509750"/>
    </source>
</evidence>
<dbReference type="OrthoDB" id="200049at2157"/>
<dbReference type="GeneID" id="56028653"/>
<name>A0A7D5GEI7_9EURY</name>
<evidence type="ECO:0000313" key="1">
    <source>
        <dbReference type="EMBL" id="QLG27388.1"/>
    </source>
</evidence>
<dbReference type="Proteomes" id="UP000509750">
    <property type="component" value="Chromosome"/>
</dbReference>
<keyword evidence="2" id="KW-1185">Reference proteome</keyword>
<organism evidence="1 2">
    <name type="scientific">Halorarum halophilum</name>
    <dbReference type="NCBI Taxonomy" id="2743090"/>
    <lineage>
        <taxon>Archaea</taxon>
        <taxon>Methanobacteriati</taxon>
        <taxon>Methanobacteriota</taxon>
        <taxon>Stenosarchaea group</taxon>
        <taxon>Halobacteria</taxon>
        <taxon>Halobacteriales</taxon>
        <taxon>Haloferacaceae</taxon>
        <taxon>Halorarum</taxon>
    </lineage>
</organism>
<reference evidence="1 2" key="1">
    <citation type="submission" date="2020-07" db="EMBL/GenBank/DDBJ databases">
        <title>Gai3-2, isolated from salt lake.</title>
        <authorList>
            <person name="Cui H."/>
            <person name="Shi X."/>
        </authorList>
    </citation>
    <scope>NUCLEOTIDE SEQUENCE [LARGE SCALE GENOMIC DNA]</scope>
    <source>
        <strain evidence="1 2">Gai3-2</strain>
    </source>
</reference>
<sequence>MDVVEDFERARAYAVRHPDHGRNRAGANLNMDPGRIRGWINETSKPDLVRGLEYARERSWLNIHRGGQEQSALAVLVAGLYACGGIAVNWVPAWTPETDRAHELITDALDELAGGYTSRHEDSEKPTEFLPEDSPSVFGRVLVAYGAPQGDKNAESVTGLPEWLLDAPITTRLPAVELFILERGIYYDSKDTITLQCRNRRPAYRADLAALIRSVTDGSVEAKANVVISAKAARELGFGRGDALRT</sequence>
<dbReference type="KEGG" id="halg:HUG10_07430"/>
<gene>
    <name evidence="1" type="ORF">HUG10_07430</name>
</gene>
<protein>
    <submittedName>
        <fullName evidence="1">Uncharacterized protein</fullName>
    </submittedName>
</protein>
<accession>A0A7D5GEI7</accession>
<proteinExistence type="predicted"/>
<dbReference type="RefSeq" id="WP_179168963.1">
    <property type="nucleotide sequence ID" value="NZ_CP058529.1"/>
</dbReference>
<dbReference type="EMBL" id="CP058529">
    <property type="protein sequence ID" value="QLG27388.1"/>
    <property type="molecule type" value="Genomic_DNA"/>
</dbReference>